<evidence type="ECO:0000256" key="2">
    <source>
        <dbReference type="ARBA" id="ARBA00022908"/>
    </source>
</evidence>
<protein>
    <submittedName>
        <fullName evidence="8">Recombinase family protein</fullName>
    </submittedName>
</protein>
<dbReference type="GO" id="GO:0015074">
    <property type="term" value="P:DNA integration"/>
    <property type="evidence" value="ECO:0007669"/>
    <property type="project" value="UniProtKB-KW"/>
</dbReference>
<feature type="domain" description="Resolvase/invertase-type recombinase catalytic" evidence="7">
    <location>
        <begin position="3"/>
        <end position="136"/>
    </location>
</feature>
<comment type="caution">
    <text evidence="8">The sequence shown here is derived from an EMBL/GenBank/DDBJ whole genome shotgun (WGS) entry which is preliminary data.</text>
</comment>
<evidence type="ECO:0000256" key="1">
    <source>
        <dbReference type="ARBA" id="ARBA00009913"/>
    </source>
</evidence>
<evidence type="ECO:0000256" key="5">
    <source>
        <dbReference type="PIRSR" id="PIRSR606118-50"/>
    </source>
</evidence>
<dbReference type="SMART" id="SM00857">
    <property type="entry name" value="Resolvase"/>
    <property type="match status" value="1"/>
</dbReference>
<evidence type="ECO:0000256" key="6">
    <source>
        <dbReference type="PROSITE-ProRule" id="PRU10137"/>
    </source>
</evidence>
<dbReference type="Pfam" id="PF02796">
    <property type="entry name" value="HTH_7"/>
    <property type="match status" value="1"/>
</dbReference>
<dbReference type="PANTHER" id="PTHR30461:SF2">
    <property type="entry name" value="SERINE RECOMBINASE PINE-RELATED"/>
    <property type="match status" value="1"/>
</dbReference>
<dbReference type="SUPFAM" id="SSF53041">
    <property type="entry name" value="Resolvase-like"/>
    <property type="match status" value="1"/>
</dbReference>
<dbReference type="PROSITE" id="PS00397">
    <property type="entry name" value="RECOMBINASES_1"/>
    <property type="match status" value="1"/>
</dbReference>
<gene>
    <name evidence="8" type="ORF">FK531_22085</name>
</gene>
<proteinExistence type="inferred from homology"/>
<feature type="active site" description="O-(5'-phospho-DNA)-serine intermediate" evidence="5 6">
    <location>
        <position position="11"/>
    </location>
</feature>
<evidence type="ECO:0000256" key="4">
    <source>
        <dbReference type="ARBA" id="ARBA00023172"/>
    </source>
</evidence>
<dbReference type="Pfam" id="PF00239">
    <property type="entry name" value="Resolvase"/>
    <property type="match status" value="1"/>
</dbReference>
<dbReference type="GO" id="GO:0003677">
    <property type="term" value="F:DNA binding"/>
    <property type="evidence" value="ECO:0007669"/>
    <property type="project" value="UniProtKB-KW"/>
</dbReference>
<dbReference type="PROSITE" id="PS00398">
    <property type="entry name" value="RECOMBINASES_2"/>
    <property type="match status" value="1"/>
</dbReference>
<sequence>MNDLLGYARVSTADQDPALQHDALTAAGCFRVWTDTASGAKTQRPELDAVLDSLRFGDTLVVWRLDRLGRSLPHLIETVTALGERGIQFRSLTEGFDTTTAGGEFLFHIMAALAQMERRMIVERTRAGLAAARARGRVGGRPIALTSAKKRQALKMREDGVPVGEIAEVLGVGRSTLYRTLSARVITQSA</sequence>
<dbReference type="InterPro" id="IPR006119">
    <property type="entry name" value="Resolv_N"/>
</dbReference>
<dbReference type="InterPro" id="IPR036162">
    <property type="entry name" value="Resolvase-like_N_sf"/>
</dbReference>
<comment type="similarity">
    <text evidence="1">Belongs to the site-specific recombinase resolvase family.</text>
</comment>
<keyword evidence="9" id="KW-1185">Reference proteome</keyword>
<dbReference type="InterPro" id="IPR006120">
    <property type="entry name" value="Resolvase_HTH_dom"/>
</dbReference>
<dbReference type="RefSeq" id="WP_142103404.1">
    <property type="nucleotide sequence ID" value="NZ_VIGH01000014.1"/>
</dbReference>
<dbReference type="Gene3D" id="3.40.50.1390">
    <property type="entry name" value="Resolvase, N-terminal catalytic domain"/>
    <property type="match status" value="1"/>
</dbReference>
<dbReference type="InterPro" id="IPR006118">
    <property type="entry name" value="Recombinase_CS"/>
</dbReference>
<evidence type="ECO:0000256" key="3">
    <source>
        <dbReference type="ARBA" id="ARBA00023125"/>
    </source>
</evidence>
<dbReference type="EMBL" id="VIGH01000014">
    <property type="protein sequence ID" value="TQF65309.1"/>
    <property type="molecule type" value="Genomic_DNA"/>
</dbReference>
<dbReference type="InterPro" id="IPR009057">
    <property type="entry name" value="Homeodomain-like_sf"/>
</dbReference>
<reference evidence="8 9" key="1">
    <citation type="submission" date="2019-06" db="EMBL/GenBank/DDBJ databases">
        <title>Rhodococcus spaelei sp. nov., isolated from a cave.</title>
        <authorList>
            <person name="Lee S.D."/>
        </authorList>
    </citation>
    <scope>NUCLEOTIDE SEQUENCE [LARGE SCALE GENOMIC DNA]</scope>
    <source>
        <strain evidence="8 9">C9-5</strain>
    </source>
</reference>
<accession>A0A541AZ12</accession>
<dbReference type="GO" id="GO:0000150">
    <property type="term" value="F:DNA strand exchange activity"/>
    <property type="evidence" value="ECO:0007669"/>
    <property type="project" value="InterPro"/>
</dbReference>
<dbReference type="FunFam" id="3.40.50.1390:FF:000001">
    <property type="entry name" value="DNA recombinase"/>
    <property type="match status" value="1"/>
</dbReference>
<dbReference type="OrthoDB" id="3405463at2"/>
<evidence type="ECO:0000313" key="8">
    <source>
        <dbReference type="EMBL" id="TQF65309.1"/>
    </source>
</evidence>
<name>A0A541AZ12_9NOCA</name>
<dbReference type="CDD" id="cd00569">
    <property type="entry name" value="HTH_Hin_like"/>
    <property type="match status" value="1"/>
</dbReference>
<dbReference type="SUPFAM" id="SSF46689">
    <property type="entry name" value="Homeodomain-like"/>
    <property type="match status" value="1"/>
</dbReference>
<dbReference type="Proteomes" id="UP000316256">
    <property type="component" value="Unassembled WGS sequence"/>
</dbReference>
<evidence type="ECO:0000313" key="9">
    <source>
        <dbReference type="Proteomes" id="UP000316256"/>
    </source>
</evidence>
<evidence type="ECO:0000259" key="7">
    <source>
        <dbReference type="PROSITE" id="PS51736"/>
    </source>
</evidence>
<keyword evidence="3" id="KW-0238">DNA-binding</keyword>
<organism evidence="8 9">
    <name type="scientific">Rhodococcus spelaei</name>
    <dbReference type="NCBI Taxonomy" id="2546320"/>
    <lineage>
        <taxon>Bacteria</taxon>
        <taxon>Bacillati</taxon>
        <taxon>Actinomycetota</taxon>
        <taxon>Actinomycetes</taxon>
        <taxon>Mycobacteriales</taxon>
        <taxon>Nocardiaceae</taxon>
        <taxon>Rhodococcus</taxon>
    </lineage>
</organism>
<dbReference type="CDD" id="cd03768">
    <property type="entry name" value="SR_ResInv"/>
    <property type="match status" value="1"/>
</dbReference>
<dbReference type="Gene3D" id="1.10.10.60">
    <property type="entry name" value="Homeodomain-like"/>
    <property type="match status" value="1"/>
</dbReference>
<keyword evidence="4" id="KW-0233">DNA recombination</keyword>
<dbReference type="AlphaFoldDB" id="A0A541AZ12"/>
<dbReference type="PROSITE" id="PS51736">
    <property type="entry name" value="RECOMBINASES_3"/>
    <property type="match status" value="1"/>
</dbReference>
<dbReference type="PANTHER" id="PTHR30461">
    <property type="entry name" value="DNA-INVERTASE FROM LAMBDOID PROPHAGE"/>
    <property type="match status" value="1"/>
</dbReference>
<keyword evidence="2" id="KW-0229">DNA integration</keyword>
<dbReference type="InterPro" id="IPR050639">
    <property type="entry name" value="SSR_resolvase"/>
</dbReference>